<dbReference type="GeneID" id="84898742"/>
<keyword evidence="2" id="KW-1185">Reference proteome</keyword>
<dbReference type="OrthoDB" id="7067605at2"/>
<dbReference type="AlphaFoldDB" id="A0A318HUL9"/>
<dbReference type="EMBL" id="QJJX01000031">
    <property type="protein sequence ID" value="PXX20157.1"/>
    <property type="molecule type" value="Genomic_DNA"/>
</dbReference>
<gene>
    <name evidence="1" type="ORF">EJ73_02223</name>
</gene>
<organism evidence="1 2">
    <name type="scientific">Hoylesella shahii DSM 15611 = JCM 12083</name>
    <dbReference type="NCBI Taxonomy" id="1122991"/>
    <lineage>
        <taxon>Bacteria</taxon>
        <taxon>Pseudomonadati</taxon>
        <taxon>Bacteroidota</taxon>
        <taxon>Bacteroidia</taxon>
        <taxon>Bacteroidales</taxon>
        <taxon>Prevotellaceae</taxon>
        <taxon>Hoylesella</taxon>
    </lineage>
</organism>
<proteinExistence type="predicted"/>
<accession>A0A318HUL9</accession>
<reference evidence="1 2" key="1">
    <citation type="submission" date="2018-05" db="EMBL/GenBank/DDBJ databases">
        <title>Genomic Encyclopedia of Type Strains, Phase I: the one thousand microbial genomes (KMG-I) project.</title>
        <authorList>
            <person name="Kyrpides N."/>
        </authorList>
    </citation>
    <scope>NUCLEOTIDE SEQUENCE [LARGE SCALE GENOMIC DNA]</scope>
    <source>
        <strain evidence="1 2">DSM 15611</strain>
    </source>
</reference>
<protein>
    <submittedName>
        <fullName evidence="1">Uncharacterized protein</fullName>
    </submittedName>
</protein>
<dbReference type="RefSeq" id="WP_025816763.1">
    <property type="nucleotide sequence ID" value="NZ_BAIZ01000031.1"/>
</dbReference>
<evidence type="ECO:0000313" key="2">
    <source>
        <dbReference type="Proteomes" id="UP000248314"/>
    </source>
</evidence>
<dbReference type="STRING" id="1122991.GCA_000613445_01041"/>
<evidence type="ECO:0000313" key="1">
    <source>
        <dbReference type="EMBL" id="PXX20157.1"/>
    </source>
</evidence>
<dbReference type="Proteomes" id="UP000248314">
    <property type="component" value="Unassembled WGS sequence"/>
</dbReference>
<sequence>MIELSDFLGNILSQVSEARKHADEASIALAEYYAQDKLLRCLPVPRVRLPNIELTIPVAIKEVKHKTAYNPYPGLPKKEIVRTIFRTMYTEESRRNEELPNRLPKGFITINKKLIQNTDKLSAQLRKSNEVDANVLDDYLDNCIKKASKIMKPSQRGDIKNITQLKARLKKELLDIIPMRQGMLSNLGITVQTNEIKELDVAGGQTITMKLFIKEDSFELVRKNEEGNDNNVKGKELDNYYIALE</sequence>
<comment type="caution">
    <text evidence="1">The sequence shown here is derived from an EMBL/GenBank/DDBJ whole genome shotgun (WGS) entry which is preliminary data.</text>
</comment>
<name>A0A318HUL9_9BACT</name>